<dbReference type="EMBL" id="JBBNAF010000001">
    <property type="protein sequence ID" value="KAK9169291.1"/>
    <property type="molecule type" value="Genomic_DNA"/>
</dbReference>
<gene>
    <name evidence="1" type="ORF">Syun_001431</name>
</gene>
<name>A0AAP0LE30_9MAGN</name>
<evidence type="ECO:0000313" key="2">
    <source>
        <dbReference type="Proteomes" id="UP001420932"/>
    </source>
</evidence>
<organism evidence="1 2">
    <name type="scientific">Stephania yunnanensis</name>
    <dbReference type="NCBI Taxonomy" id="152371"/>
    <lineage>
        <taxon>Eukaryota</taxon>
        <taxon>Viridiplantae</taxon>
        <taxon>Streptophyta</taxon>
        <taxon>Embryophyta</taxon>
        <taxon>Tracheophyta</taxon>
        <taxon>Spermatophyta</taxon>
        <taxon>Magnoliopsida</taxon>
        <taxon>Ranunculales</taxon>
        <taxon>Menispermaceae</taxon>
        <taxon>Menispermoideae</taxon>
        <taxon>Cissampelideae</taxon>
        <taxon>Stephania</taxon>
    </lineage>
</organism>
<accession>A0AAP0LE30</accession>
<dbReference type="AlphaFoldDB" id="A0AAP0LE30"/>
<evidence type="ECO:0000313" key="1">
    <source>
        <dbReference type="EMBL" id="KAK9169291.1"/>
    </source>
</evidence>
<protein>
    <submittedName>
        <fullName evidence="1">Uncharacterized protein</fullName>
    </submittedName>
</protein>
<keyword evidence="2" id="KW-1185">Reference proteome</keyword>
<sequence>MDFEEGLPIVNGFNSEFVIVDRLCKYVHFIPLKHPFSTKIVAESSLVSHCVFP</sequence>
<dbReference type="Proteomes" id="UP001420932">
    <property type="component" value="Unassembled WGS sequence"/>
</dbReference>
<proteinExistence type="predicted"/>
<reference evidence="1 2" key="1">
    <citation type="submission" date="2024-01" db="EMBL/GenBank/DDBJ databases">
        <title>Genome assemblies of Stephania.</title>
        <authorList>
            <person name="Yang L."/>
        </authorList>
    </citation>
    <scope>NUCLEOTIDE SEQUENCE [LARGE SCALE GENOMIC DNA]</scope>
    <source>
        <strain evidence="1">YNDBR</strain>
        <tissue evidence="1">Leaf</tissue>
    </source>
</reference>
<comment type="caution">
    <text evidence="1">The sequence shown here is derived from an EMBL/GenBank/DDBJ whole genome shotgun (WGS) entry which is preliminary data.</text>
</comment>